<sequence length="294" mass="33434">MFCGICNKELTQGSNCMLLYSKAFPQGPYKLVSTHLRLHQGEIIFQGDGLCFCSMGLDKSFPPGAILMHFLCYYLFFGSSSPTRGILHHRRNRLATAMTFRGFDKAPFNRHYMIRFPQDISVDAFLETAAQFGFGRLQTLPNEVIFMIIRLYGGSPFLEAVQVMATALYLRALPFTRRYSWCYLSEVVSWRRGQVLPTLARGVQLGPVRITLDPRGICRIDHETGGIPSHTQHFVHVAEPFVEGVKLYFKDGLAYLKRPQGHRWFNIDEPPSTQDTDMVSHVTRLCPLWTSTAA</sequence>
<dbReference type="EMBL" id="NKCI01000250">
    <property type="protein sequence ID" value="RSL45934.1"/>
    <property type="molecule type" value="Genomic_DNA"/>
</dbReference>
<dbReference type="AlphaFoldDB" id="A0A428NYL0"/>
<keyword evidence="2" id="KW-1185">Reference proteome</keyword>
<organism evidence="1 2">
    <name type="scientific">Fusarium duplospermum</name>
    <dbReference type="NCBI Taxonomy" id="1325734"/>
    <lineage>
        <taxon>Eukaryota</taxon>
        <taxon>Fungi</taxon>
        <taxon>Dikarya</taxon>
        <taxon>Ascomycota</taxon>
        <taxon>Pezizomycotina</taxon>
        <taxon>Sordariomycetes</taxon>
        <taxon>Hypocreomycetidae</taxon>
        <taxon>Hypocreales</taxon>
        <taxon>Nectriaceae</taxon>
        <taxon>Fusarium</taxon>
        <taxon>Fusarium solani species complex</taxon>
    </lineage>
</organism>
<dbReference type="Proteomes" id="UP000288168">
    <property type="component" value="Unassembled WGS sequence"/>
</dbReference>
<name>A0A428NYL0_9HYPO</name>
<evidence type="ECO:0000313" key="1">
    <source>
        <dbReference type="EMBL" id="RSL45934.1"/>
    </source>
</evidence>
<dbReference type="OrthoDB" id="5049926at2759"/>
<proteinExistence type="predicted"/>
<comment type="caution">
    <text evidence="1">The sequence shown here is derived from an EMBL/GenBank/DDBJ whole genome shotgun (WGS) entry which is preliminary data.</text>
</comment>
<accession>A0A428NYL0</accession>
<gene>
    <name evidence="1" type="ORF">CEP54_014069</name>
</gene>
<protein>
    <submittedName>
        <fullName evidence="1">Uncharacterized protein</fullName>
    </submittedName>
</protein>
<evidence type="ECO:0000313" key="2">
    <source>
        <dbReference type="Proteomes" id="UP000288168"/>
    </source>
</evidence>
<reference evidence="1 2" key="1">
    <citation type="submission" date="2017-06" db="EMBL/GenBank/DDBJ databases">
        <title>Comparative genomic analysis of Ambrosia Fusariam Clade fungi.</title>
        <authorList>
            <person name="Stajich J.E."/>
            <person name="Carrillo J."/>
            <person name="Kijimoto T."/>
            <person name="Eskalen A."/>
            <person name="O'Donnell K."/>
            <person name="Kasson M."/>
        </authorList>
    </citation>
    <scope>NUCLEOTIDE SEQUENCE [LARGE SCALE GENOMIC DNA]</scope>
    <source>
        <strain evidence="1 2">NRRL62584</strain>
    </source>
</reference>